<keyword evidence="4" id="KW-1185">Reference proteome</keyword>
<dbReference type="EMBL" id="CP134187">
    <property type="protein sequence ID" value="WPB01373.1"/>
    <property type="molecule type" value="Genomic_DNA"/>
</dbReference>
<evidence type="ECO:0000313" key="2">
    <source>
        <dbReference type="EMBL" id="WPB01373.1"/>
    </source>
</evidence>
<protein>
    <recommendedName>
        <fullName evidence="5">DNA2/NAM7 helicase helicase domain-containing protein</fullName>
    </recommendedName>
</protein>
<gene>
    <name evidence="1" type="ORF">CB0940_04157</name>
    <name evidence="2" type="ORF">RHO25_005999</name>
</gene>
<accession>A0A2G5HKD5</accession>
<dbReference type="AlphaFoldDB" id="A0A2G5HKD5"/>
<sequence length="834" mass="92985">MLTSPPPTPQRASVPHKLLAHLSSNVSDFDTGGRVTSSTRLQTLYLLKDQEVNNDRLRNATGKTMPRVPAQMLIKADGQWTAYPPSRDADYGYQVSMRFNTLYSAPTVRIEIEFSHDGQADTPRLPTLVLEYPFNDRDGRQLSNFACELIDGESDDSESDDGKQHNDEQALTIVRFEANGATSEGCVTIDSFASPLTAEQESVFEMLRIQRTTGRTFTIAIAIEAQEASDNTSPTLKLLSKLAGSGGSLLPSLRHREWDDFLPEGWQNMDAKEFLSARPTRPNLMLMQKCGTTFSSVEHFCATHLVAELIANEEGSGELRLWARADHDIALFELKGHVVLAMKFGNPIVLSSGRKVLRHPKIPNDLEIRIKLSDGGRELVWITACHERDLMGLNRHFKFDAYFKVTSHTPADFPGPFHKPNDPRPKIWRAVSLIPHENRFWVESVLHTASTLYYDARWHPFMLGQGLDSVKTVDVIATVEVKDDVKASAWQWLLKAKQWNFQQRRVIDSLHQALDGIVLCTGFPGTGKTPLLLASAVYFVKLGGRAIISAAENGHVESMASNLDLIIGDATRPDGEPIIAYIVQSSSRGKRLLETSGQQAPFNKKGHQDGSAGGLDNFIFSLLLGEEQRDKAFQYTLCNAVAVEAEKGELNLPIRLPDQNGIDYGQPINAWQRLLELMVQIREGIFPHHSKMARSELQKIFSACEKQLIKRADIMVTTACNAKCKELCYWGKYMRESGVSISTFGVFIDNADSCRAMELWNVITSCASRPDIVMIAGDVRVLGPINTSINQIPVCNPFAASLSMSDFERLIKLDLPVTTLTEQGFMVSFYNQEH</sequence>
<dbReference type="SUPFAM" id="SSF52540">
    <property type="entry name" value="P-loop containing nucleoside triphosphate hydrolases"/>
    <property type="match status" value="1"/>
</dbReference>
<name>A0A2G5HKD5_CERBT</name>
<reference evidence="1 3" key="1">
    <citation type="submission" date="2015-10" db="EMBL/GenBank/DDBJ databases">
        <title>The cercosporin biosynthetic gene cluster was horizontally transferred to several fungal lineages and shown to be expanded in Cercospora beticola based on microsynteny with recipient genomes.</title>
        <authorList>
            <person name="De Jonge R."/>
            <person name="Ebert M.K."/>
            <person name="Suttle J.C."/>
            <person name="Jurick Ii W.M."/>
            <person name="Secor G.A."/>
            <person name="Thomma B.P."/>
            <person name="Van De Peer Y."/>
            <person name="Bolton M.D."/>
        </authorList>
    </citation>
    <scope>NUCLEOTIDE SEQUENCE [LARGE SCALE GENOMIC DNA]</scope>
    <source>
        <strain evidence="1 3">09-40</strain>
    </source>
</reference>
<organism evidence="1 3">
    <name type="scientific">Cercospora beticola</name>
    <name type="common">Sugarbeet leaf spot fungus</name>
    <dbReference type="NCBI Taxonomy" id="122368"/>
    <lineage>
        <taxon>Eukaryota</taxon>
        <taxon>Fungi</taxon>
        <taxon>Dikarya</taxon>
        <taxon>Ascomycota</taxon>
        <taxon>Pezizomycotina</taxon>
        <taxon>Dothideomycetes</taxon>
        <taxon>Dothideomycetidae</taxon>
        <taxon>Mycosphaerellales</taxon>
        <taxon>Mycosphaerellaceae</taxon>
        <taxon>Cercospora</taxon>
    </lineage>
</organism>
<dbReference type="InterPro" id="IPR027417">
    <property type="entry name" value="P-loop_NTPase"/>
</dbReference>
<proteinExistence type="predicted"/>
<evidence type="ECO:0000313" key="3">
    <source>
        <dbReference type="Proteomes" id="UP000230605"/>
    </source>
</evidence>
<dbReference type="Proteomes" id="UP000230605">
    <property type="component" value="Chromosome 4"/>
</dbReference>
<dbReference type="OrthoDB" id="6513042at2759"/>
<dbReference type="Proteomes" id="UP001302367">
    <property type="component" value="Chromosome 4"/>
</dbReference>
<dbReference type="Gene3D" id="3.40.50.300">
    <property type="entry name" value="P-loop containing nucleotide triphosphate hydrolases"/>
    <property type="match status" value="1"/>
</dbReference>
<reference evidence="2 4" key="2">
    <citation type="submission" date="2023-09" db="EMBL/GenBank/DDBJ databases">
        <title>Complete-Gapless Cercospora beticola genome.</title>
        <authorList>
            <person name="Wyatt N.A."/>
            <person name="Spanner R.E."/>
            <person name="Bolton M.D."/>
        </authorList>
    </citation>
    <scope>NUCLEOTIDE SEQUENCE [LARGE SCALE GENOMIC DNA]</scope>
    <source>
        <strain evidence="2">Cb09-40</strain>
    </source>
</reference>
<evidence type="ECO:0000313" key="4">
    <source>
        <dbReference type="Proteomes" id="UP001302367"/>
    </source>
</evidence>
<dbReference type="EMBL" id="LKMD01000105">
    <property type="protein sequence ID" value="PIA92999.1"/>
    <property type="molecule type" value="Genomic_DNA"/>
</dbReference>
<evidence type="ECO:0000313" key="1">
    <source>
        <dbReference type="EMBL" id="PIA92999.1"/>
    </source>
</evidence>
<evidence type="ECO:0008006" key="5">
    <source>
        <dbReference type="Google" id="ProtNLM"/>
    </source>
</evidence>